<name>A0A9W6MNZ5_9PROT</name>
<evidence type="ECO:0000256" key="3">
    <source>
        <dbReference type="ARBA" id="ARBA00022553"/>
    </source>
</evidence>
<keyword evidence="15" id="KW-1185">Reference proteome</keyword>
<dbReference type="Gene3D" id="1.10.287.130">
    <property type="match status" value="1"/>
</dbReference>
<dbReference type="GO" id="GO:0006355">
    <property type="term" value="P:regulation of DNA-templated transcription"/>
    <property type="evidence" value="ECO:0007669"/>
    <property type="project" value="InterPro"/>
</dbReference>
<dbReference type="SUPFAM" id="SSF47384">
    <property type="entry name" value="Homodimeric domain of signal transducing histidine kinase"/>
    <property type="match status" value="1"/>
</dbReference>
<evidence type="ECO:0000256" key="7">
    <source>
        <dbReference type="ARBA" id="ARBA00022840"/>
    </source>
</evidence>
<comment type="caution">
    <text evidence="14">The sequence shown here is derived from an EMBL/GenBank/DDBJ whole genome shotgun (WGS) entry which is preliminary data.</text>
</comment>
<dbReference type="AlphaFoldDB" id="A0A9W6MNZ5"/>
<evidence type="ECO:0000259" key="12">
    <source>
        <dbReference type="PROSITE" id="PS50112"/>
    </source>
</evidence>
<dbReference type="Pfam" id="PF00512">
    <property type="entry name" value="HisKA"/>
    <property type="match status" value="1"/>
</dbReference>
<dbReference type="InterPro" id="IPR036097">
    <property type="entry name" value="HisK_dim/P_sf"/>
</dbReference>
<dbReference type="InterPro" id="IPR003594">
    <property type="entry name" value="HATPase_dom"/>
</dbReference>
<dbReference type="Proteomes" id="UP001143486">
    <property type="component" value="Unassembled WGS sequence"/>
</dbReference>
<evidence type="ECO:0000256" key="4">
    <source>
        <dbReference type="ARBA" id="ARBA00022679"/>
    </source>
</evidence>
<keyword evidence="8" id="KW-0902">Two-component regulatory system</keyword>
<dbReference type="Gene3D" id="3.30.450.20">
    <property type="entry name" value="PAS domain"/>
    <property type="match status" value="1"/>
</dbReference>
<dbReference type="SMART" id="SM00091">
    <property type="entry name" value="PAS"/>
    <property type="match status" value="1"/>
</dbReference>
<dbReference type="SMART" id="SM00387">
    <property type="entry name" value="HATPase_c"/>
    <property type="match status" value="1"/>
</dbReference>
<keyword evidence="5" id="KW-0547">Nucleotide-binding</keyword>
<keyword evidence="3" id="KW-0597">Phosphoprotein</keyword>
<dbReference type="InterPro" id="IPR000700">
    <property type="entry name" value="PAS-assoc_C"/>
</dbReference>
<keyword evidence="7" id="KW-0067">ATP-binding</keyword>
<dbReference type="PROSITE" id="PS50112">
    <property type="entry name" value="PAS"/>
    <property type="match status" value="1"/>
</dbReference>
<keyword evidence="6" id="KW-0418">Kinase</keyword>
<feature type="domain" description="Histidine kinase" evidence="11">
    <location>
        <begin position="154"/>
        <end position="368"/>
    </location>
</feature>
<feature type="domain" description="PAC" evidence="13">
    <location>
        <begin position="84"/>
        <end position="134"/>
    </location>
</feature>
<dbReference type="GO" id="GO:0000155">
    <property type="term" value="F:phosphorelay sensor kinase activity"/>
    <property type="evidence" value="ECO:0007669"/>
    <property type="project" value="InterPro"/>
</dbReference>
<organism evidence="14 15">
    <name type="scientific">Maricaulis virginensis</name>
    <dbReference type="NCBI Taxonomy" id="144022"/>
    <lineage>
        <taxon>Bacteria</taxon>
        <taxon>Pseudomonadati</taxon>
        <taxon>Pseudomonadota</taxon>
        <taxon>Alphaproteobacteria</taxon>
        <taxon>Maricaulales</taxon>
        <taxon>Maricaulaceae</taxon>
        <taxon>Maricaulis</taxon>
    </lineage>
</organism>
<dbReference type="Pfam" id="PF00989">
    <property type="entry name" value="PAS"/>
    <property type="match status" value="1"/>
</dbReference>
<evidence type="ECO:0000256" key="8">
    <source>
        <dbReference type="ARBA" id="ARBA00023012"/>
    </source>
</evidence>
<evidence type="ECO:0000256" key="5">
    <source>
        <dbReference type="ARBA" id="ARBA00022741"/>
    </source>
</evidence>
<dbReference type="GO" id="GO:0005524">
    <property type="term" value="F:ATP binding"/>
    <property type="evidence" value="ECO:0007669"/>
    <property type="project" value="UniProtKB-KW"/>
</dbReference>
<dbReference type="CDD" id="cd00082">
    <property type="entry name" value="HisKA"/>
    <property type="match status" value="1"/>
</dbReference>
<dbReference type="InterPro" id="IPR004358">
    <property type="entry name" value="Sig_transdc_His_kin-like_C"/>
</dbReference>
<dbReference type="PRINTS" id="PR00344">
    <property type="entry name" value="BCTRLSENSOR"/>
</dbReference>
<dbReference type="PANTHER" id="PTHR43065:SF10">
    <property type="entry name" value="PEROXIDE STRESS-ACTIVATED HISTIDINE KINASE MAK3"/>
    <property type="match status" value="1"/>
</dbReference>
<dbReference type="SUPFAM" id="SSF55785">
    <property type="entry name" value="PYP-like sensor domain (PAS domain)"/>
    <property type="match status" value="1"/>
</dbReference>
<dbReference type="PANTHER" id="PTHR43065">
    <property type="entry name" value="SENSOR HISTIDINE KINASE"/>
    <property type="match status" value="1"/>
</dbReference>
<evidence type="ECO:0000256" key="9">
    <source>
        <dbReference type="ARBA" id="ARBA00059827"/>
    </source>
</evidence>
<evidence type="ECO:0000256" key="6">
    <source>
        <dbReference type="ARBA" id="ARBA00022777"/>
    </source>
</evidence>
<protein>
    <recommendedName>
        <fullName evidence="10">Sensor protein FixL</fullName>
        <ecNumber evidence="2">2.7.13.3</ecNumber>
    </recommendedName>
</protein>
<evidence type="ECO:0000259" key="11">
    <source>
        <dbReference type="PROSITE" id="PS50109"/>
    </source>
</evidence>
<accession>A0A9W6MNZ5</accession>
<dbReference type="EC" id="2.7.13.3" evidence="2"/>
<dbReference type="SUPFAM" id="SSF55874">
    <property type="entry name" value="ATPase domain of HSP90 chaperone/DNA topoisomerase II/histidine kinase"/>
    <property type="match status" value="1"/>
</dbReference>
<dbReference type="CDD" id="cd00130">
    <property type="entry name" value="PAS"/>
    <property type="match status" value="1"/>
</dbReference>
<reference evidence="14" key="2">
    <citation type="submission" date="2023-01" db="EMBL/GenBank/DDBJ databases">
        <authorList>
            <person name="Sun Q."/>
            <person name="Evtushenko L."/>
        </authorList>
    </citation>
    <scope>NUCLEOTIDE SEQUENCE</scope>
    <source>
        <strain evidence="14">VKM B-1513</strain>
    </source>
</reference>
<dbReference type="InterPro" id="IPR013767">
    <property type="entry name" value="PAS_fold"/>
</dbReference>
<gene>
    <name evidence="14" type="ORF">GCM10017621_19590</name>
</gene>
<dbReference type="InterPro" id="IPR005467">
    <property type="entry name" value="His_kinase_dom"/>
</dbReference>
<dbReference type="RefSeq" id="WP_271186820.1">
    <property type="nucleotide sequence ID" value="NZ_BSFE01000005.1"/>
</dbReference>
<dbReference type="EMBL" id="BSFE01000005">
    <property type="protein sequence ID" value="GLK52451.1"/>
    <property type="molecule type" value="Genomic_DNA"/>
</dbReference>
<evidence type="ECO:0000256" key="2">
    <source>
        <dbReference type="ARBA" id="ARBA00012438"/>
    </source>
</evidence>
<dbReference type="PROSITE" id="PS50113">
    <property type="entry name" value="PAC"/>
    <property type="match status" value="1"/>
</dbReference>
<dbReference type="InterPro" id="IPR003661">
    <property type="entry name" value="HisK_dim/P_dom"/>
</dbReference>
<dbReference type="NCBIfam" id="TIGR00229">
    <property type="entry name" value="sensory_box"/>
    <property type="match status" value="1"/>
</dbReference>
<proteinExistence type="predicted"/>
<dbReference type="PROSITE" id="PS50109">
    <property type="entry name" value="HIS_KIN"/>
    <property type="match status" value="1"/>
</dbReference>
<dbReference type="SMART" id="SM00388">
    <property type="entry name" value="HisKA"/>
    <property type="match status" value="1"/>
</dbReference>
<feature type="domain" description="PAS" evidence="12">
    <location>
        <begin position="7"/>
        <end position="77"/>
    </location>
</feature>
<dbReference type="FunFam" id="3.30.450.20:FF:000060">
    <property type="entry name" value="Sensor protein FixL"/>
    <property type="match status" value="1"/>
</dbReference>
<dbReference type="InterPro" id="IPR035965">
    <property type="entry name" value="PAS-like_dom_sf"/>
</dbReference>
<evidence type="ECO:0000256" key="1">
    <source>
        <dbReference type="ARBA" id="ARBA00000085"/>
    </source>
</evidence>
<evidence type="ECO:0000313" key="15">
    <source>
        <dbReference type="Proteomes" id="UP001143486"/>
    </source>
</evidence>
<dbReference type="Pfam" id="PF02518">
    <property type="entry name" value="HATPase_c"/>
    <property type="match status" value="1"/>
</dbReference>
<comment type="catalytic activity">
    <reaction evidence="1">
        <text>ATP + protein L-histidine = ADP + protein N-phospho-L-histidine.</text>
        <dbReference type="EC" id="2.7.13.3"/>
    </reaction>
</comment>
<keyword evidence="4" id="KW-0808">Transferase</keyword>
<dbReference type="Gene3D" id="3.30.565.10">
    <property type="entry name" value="Histidine kinase-like ATPase, C-terminal domain"/>
    <property type="match status" value="1"/>
</dbReference>
<reference evidence="14" key="1">
    <citation type="journal article" date="2014" name="Int. J. Syst. Evol. Microbiol.">
        <title>Complete genome sequence of Corynebacterium casei LMG S-19264T (=DSM 44701T), isolated from a smear-ripened cheese.</title>
        <authorList>
            <consortium name="US DOE Joint Genome Institute (JGI-PGF)"/>
            <person name="Walter F."/>
            <person name="Albersmeier A."/>
            <person name="Kalinowski J."/>
            <person name="Ruckert C."/>
        </authorList>
    </citation>
    <scope>NUCLEOTIDE SEQUENCE</scope>
    <source>
        <strain evidence="14">VKM B-1513</strain>
    </source>
</reference>
<dbReference type="InterPro" id="IPR000014">
    <property type="entry name" value="PAS"/>
</dbReference>
<sequence>MAEKTFAEGQLEALIHTAVDGILCIDRAGHVSLYNPACERIFGWTADEVLGRNVSMLMPPRYAERHDGFITNYLTTGTPRIIGIGREVEGLRKDGSEFPMDLSVGEFETGGESCFVGIVRDLSQRVAAERRLRDLQGQLTHMGRVGAVAEMGSALAHELNQPLTAISLFLTASERSLEADPAKARELFARAQDEALRAGEIVRRIRQMVEPGDDERREVRLADIVVDAAELCSVVDDGGRARVDLSGVDETLEVFADPTQIRQVLVNLVKNAIDATSEQDARIIRVRVSAGDDGMAAIEVEDNGPGIAHDLAPNLFSPFVTSKKDGLGIGLSICRTIAESHGGSLELVDPARRDRLPGACFRLNLPME</sequence>
<evidence type="ECO:0000256" key="10">
    <source>
        <dbReference type="ARBA" id="ARBA00070616"/>
    </source>
</evidence>
<comment type="function">
    <text evidence="9">Putative oxygen sensor; modulates the activity of FixJ, a transcriptional activator of nitrogen fixation fixK gene. FixL probably acts as a kinase that phosphorylates FixJ.</text>
</comment>
<dbReference type="InterPro" id="IPR036890">
    <property type="entry name" value="HATPase_C_sf"/>
</dbReference>
<evidence type="ECO:0000259" key="13">
    <source>
        <dbReference type="PROSITE" id="PS50113"/>
    </source>
</evidence>
<evidence type="ECO:0000313" key="14">
    <source>
        <dbReference type="EMBL" id="GLK52451.1"/>
    </source>
</evidence>